<reference evidence="8" key="2">
    <citation type="submission" date="2015-01" db="EMBL/GenBank/DDBJ databases">
        <title>Complete genome sequence of Methylobacterium aquaticum strain 22A.</title>
        <authorList>
            <person name="Tani A."/>
            <person name="Ogura Y."/>
            <person name="Hayashi T."/>
        </authorList>
    </citation>
    <scope>NUCLEOTIDE SEQUENCE [LARGE SCALE GENOMIC DNA]</scope>
    <source>
        <strain evidence="8">MA-22A</strain>
    </source>
</reference>
<dbReference type="STRING" id="270351.Maq22A_c03140"/>
<protein>
    <submittedName>
        <fullName evidence="7">IclR family transcriptional regulator</fullName>
    </submittedName>
</protein>
<dbReference type="InterPro" id="IPR005471">
    <property type="entry name" value="Tscrpt_reg_IclR_N"/>
</dbReference>
<dbReference type="RefSeq" id="WP_244533432.1">
    <property type="nucleotide sequence ID" value="NZ_AP014704.1"/>
</dbReference>
<evidence type="ECO:0000256" key="4">
    <source>
        <dbReference type="SAM" id="MobiDB-lite"/>
    </source>
</evidence>
<dbReference type="PATRIC" id="fig|270351.10.peg.611"/>
<dbReference type="Pfam" id="PF01614">
    <property type="entry name" value="IclR_C"/>
    <property type="match status" value="1"/>
</dbReference>
<sequence>MAQAMAARAGTITRGATKDDAKEAPRREALAQEALAQEVLAPKAVAAKPSARDEVAEPEDGDRQFVTALARGLQVLRVFRDAAEMLGNREIAARTGLPKPTVSRLTHTLLSLGYLVHDPEGERYGLGPAVLALSSAFLRQNSFPQMVKPFLQDLATAVQAHVALGLLDGLSSVYVQLWRGEGQRIVLSSEVGYRLPLARSAMGMATLSSLEEAERTALMTRLRRDGADAARLDDTYRRCAGEIAERGFCVGIGIWHQDINAVAAPIQAPGGRGHFALNISGPAFLLTEAVLREDTGPRLMETIGRMRALGIVD</sequence>
<dbReference type="FunFam" id="1.10.10.10:FF:000056">
    <property type="entry name" value="IclR family transcriptional regulator"/>
    <property type="match status" value="1"/>
</dbReference>
<dbReference type="InterPro" id="IPR050707">
    <property type="entry name" value="HTH_MetabolicPath_Reg"/>
</dbReference>
<dbReference type="KEGG" id="maqu:Maq22A_c03140"/>
<keyword evidence="1" id="KW-0805">Transcription regulation</keyword>
<keyword evidence="2" id="KW-0238">DNA-binding</keyword>
<dbReference type="SUPFAM" id="SSF46785">
    <property type="entry name" value="Winged helix' DNA-binding domain"/>
    <property type="match status" value="1"/>
</dbReference>
<dbReference type="GO" id="GO:0003700">
    <property type="term" value="F:DNA-binding transcription factor activity"/>
    <property type="evidence" value="ECO:0007669"/>
    <property type="project" value="TreeGrafter"/>
</dbReference>
<gene>
    <name evidence="7" type="primary">iclR</name>
    <name evidence="7" type="ORF">Maq22A_c03140</name>
</gene>
<dbReference type="Gene3D" id="3.30.450.40">
    <property type="match status" value="1"/>
</dbReference>
<dbReference type="EMBL" id="AP014704">
    <property type="protein sequence ID" value="BAQ44077.1"/>
    <property type="molecule type" value="Genomic_DNA"/>
</dbReference>
<dbReference type="AlphaFoldDB" id="A0A0C6FB79"/>
<evidence type="ECO:0000313" key="8">
    <source>
        <dbReference type="Proteomes" id="UP000061432"/>
    </source>
</evidence>
<evidence type="ECO:0000313" key="7">
    <source>
        <dbReference type="EMBL" id="BAQ44077.1"/>
    </source>
</evidence>
<evidence type="ECO:0000256" key="2">
    <source>
        <dbReference type="ARBA" id="ARBA00023125"/>
    </source>
</evidence>
<dbReference type="PROSITE" id="PS51078">
    <property type="entry name" value="ICLR_ED"/>
    <property type="match status" value="1"/>
</dbReference>
<dbReference type="Gene3D" id="1.10.10.10">
    <property type="entry name" value="Winged helix-like DNA-binding domain superfamily/Winged helix DNA-binding domain"/>
    <property type="match status" value="1"/>
</dbReference>
<dbReference type="InterPro" id="IPR029016">
    <property type="entry name" value="GAF-like_dom_sf"/>
</dbReference>
<organism evidence="7 8">
    <name type="scientific">Methylobacterium aquaticum</name>
    <dbReference type="NCBI Taxonomy" id="270351"/>
    <lineage>
        <taxon>Bacteria</taxon>
        <taxon>Pseudomonadati</taxon>
        <taxon>Pseudomonadota</taxon>
        <taxon>Alphaproteobacteria</taxon>
        <taxon>Hyphomicrobiales</taxon>
        <taxon>Methylobacteriaceae</taxon>
        <taxon>Methylobacterium</taxon>
    </lineage>
</organism>
<feature type="region of interest" description="Disordered" evidence="4">
    <location>
        <begin position="1"/>
        <end position="28"/>
    </location>
</feature>
<evidence type="ECO:0000256" key="3">
    <source>
        <dbReference type="ARBA" id="ARBA00023163"/>
    </source>
</evidence>
<dbReference type="Proteomes" id="UP000061432">
    <property type="component" value="Chromosome"/>
</dbReference>
<dbReference type="Pfam" id="PF09339">
    <property type="entry name" value="HTH_IclR"/>
    <property type="match status" value="1"/>
</dbReference>
<feature type="compositionally biased region" description="Low complexity" evidence="4">
    <location>
        <begin position="1"/>
        <end position="15"/>
    </location>
</feature>
<dbReference type="GO" id="GO:0003677">
    <property type="term" value="F:DNA binding"/>
    <property type="evidence" value="ECO:0007669"/>
    <property type="project" value="UniProtKB-KW"/>
</dbReference>
<feature type="domain" description="IclR-ED" evidence="6">
    <location>
        <begin position="129"/>
        <end position="313"/>
    </location>
</feature>
<dbReference type="InterPro" id="IPR036388">
    <property type="entry name" value="WH-like_DNA-bd_sf"/>
</dbReference>
<feature type="compositionally biased region" description="Basic and acidic residues" evidence="4">
    <location>
        <begin position="16"/>
        <end position="28"/>
    </location>
</feature>
<proteinExistence type="predicted"/>
<keyword evidence="3" id="KW-0804">Transcription</keyword>
<feature type="domain" description="HTH iclR-type" evidence="5">
    <location>
        <begin position="66"/>
        <end position="128"/>
    </location>
</feature>
<reference evidence="7 8" key="1">
    <citation type="journal article" date="2015" name="Genome Announc.">
        <title>Complete Genome Sequence of Methylobacterium aquaticum Strain 22A, Isolated from Racomitrium japonicum Moss.</title>
        <authorList>
            <person name="Tani A."/>
            <person name="Ogura Y."/>
            <person name="Hayashi T."/>
            <person name="Kimbara K."/>
        </authorList>
    </citation>
    <scope>NUCLEOTIDE SEQUENCE [LARGE SCALE GENOMIC DNA]</scope>
    <source>
        <strain evidence="7 8">MA-22A</strain>
    </source>
</reference>
<dbReference type="InterPro" id="IPR036390">
    <property type="entry name" value="WH_DNA-bd_sf"/>
</dbReference>
<accession>A0A0C6FB79</accession>
<evidence type="ECO:0000259" key="6">
    <source>
        <dbReference type="PROSITE" id="PS51078"/>
    </source>
</evidence>
<dbReference type="SUPFAM" id="SSF55781">
    <property type="entry name" value="GAF domain-like"/>
    <property type="match status" value="1"/>
</dbReference>
<evidence type="ECO:0000256" key="1">
    <source>
        <dbReference type="ARBA" id="ARBA00023015"/>
    </source>
</evidence>
<dbReference type="InterPro" id="IPR014757">
    <property type="entry name" value="Tscrpt_reg_IclR_C"/>
</dbReference>
<dbReference type="SMART" id="SM00346">
    <property type="entry name" value="HTH_ICLR"/>
    <property type="match status" value="1"/>
</dbReference>
<dbReference type="PROSITE" id="PS51077">
    <property type="entry name" value="HTH_ICLR"/>
    <property type="match status" value="1"/>
</dbReference>
<evidence type="ECO:0000259" key="5">
    <source>
        <dbReference type="PROSITE" id="PS51077"/>
    </source>
</evidence>
<dbReference type="GO" id="GO:0045892">
    <property type="term" value="P:negative regulation of DNA-templated transcription"/>
    <property type="evidence" value="ECO:0007669"/>
    <property type="project" value="TreeGrafter"/>
</dbReference>
<name>A0A0C6FB79_9HYPH</name>
<dbReference type="PANTHER" id="PTHR30136:SF33">
    <property type="entry name" value="TRANSCRIPTIONAL REGULATORY PROTEIN"/>
    <property type="match status" value="1"/>
</dbReference>
<dbReference type="PANTHER" id="PTHR30136">
    <property type="entry name" value="HELIX-TURN-HELIX TRANSCRIPTIONAL REGULATOR, ICLR FAMILY"/>
    <property type="match status" value="1"/>
</dbReference>